<gene>
    <name evidence="8" type="ORF">ACOF00016_LOCUS10112</name>
</gene>
<evidence type="ECO:0000256" key="4">
    <source>
        <dbReference type="ARBA" id="ARBA00023136"/>
    </source>
</evidence>
<feature type="signal peptide" evidence="6">
    <location>
        <begin position="1"/>
        <end position="18"/>
    </location>
</feature>
<dbReference type="InterPro" id="IPR053009">
    <property type="entry name" value="Xanthocillin_Biosynth-Assoc"/>
</dbReference>
<keyword evidence="2 5" id="KW-0812">Transmembrane</keyword>
<keyword evidence="4 5" id="KW-0472">Membrane</keyword>
<evidence type="ECO:0000259" key="7">
    <source>
        <dbReference type="Pfam" id="PF13664"/>
    </source>
</evidence>
<evidence type="ECO:0000256" key="2">
    <source>
        <dbReference type="ARBA" id="ARBA00022692"/>
    </source>
</evidence>
<evidence type="ECO:0000256" key="5">
    <source>
        <dbReference type="SAM" id="Phobius"/>
    </source>
</evidence>
<evidence type="ECO:0000256" key="1">
    <source>
        <dbReference type="ARBA" id="ARBA00004370"/>
    </source>
</evidence>
<keyword evidence="6" id="KW-0732">Signal</keyword>
<proteinExistence type="predicted"/>
<evidence type="ECO:0000256" key="3">
    <source>
        <dbReference type="ARBA" id="ARBA00022989"/>
    </source>
</evidence>
<evidence type="ECO:0000313" key="8">
    <source>
        <dbReference type="EMBL" id="CAE0412852.1"/>
    </source>
</evidence>
<reference evidence="8" key="1">
    <citation type="submission" date="2021-01" db="EMBL/GenBank/DDBJ databases">
        <authorList>
            <person name="Corre E."/>
            <person name="Pelletier E."/>
            <person name="Niang G."/>
            <person name="Scheremetjew M."/>
            <person name="Finn R."/>
            <person name="Kale V."/>
            <person name="Holt S."/>
            <person name="Cochrane G."/>
            <person name="Meng A."/>
            <person name="Brown T."/>
            <person name="Cohen L."/>
        </authorList>
    </citation>
    <scope>NUCLEOTIDE SEQUENCE</scope>
    <source>
        <strain evidence="8">CCMP127</strain>
    </source>
</reference>
<dbReference type="PANTHER" id="PTHR23241:SF102">
    <property type="entry name" value="LD23009P"/>
    <property type="match status" value="1"/>
</dbReference>
<dbReference type="EMBL" id="HBIM01012310">
    <property type="protein sequence ID" value="CAE0412852.1"/>
    <property type="molecule type" value="Transcribed_RNA"/>
</dbReference>
<feature type="transmembrane region" description="Helical" evidence="5">
    <location>
        <begin position="148"/>
        <end position="166"/>
    </location>
</feature>
<sequence length="257" mass="27702">MKTLSLILTILSACSVTAFQPRIFSSKTPLHPNSVEDPTKAIRVPTTASRQSPLFVAASAEESTEWTKKRLHNTAAFRSLALLGALALAGFSSPTALPAKASASLHLLSFATWFGSVAYTTFVAGITMFKNLPRQTFGKLQAKLFPKYFALGSFTLLLQLITLPSLPVTIKMASTKALSLAFVMTLVNQFLLEPMSTSNMMRRYELEDQDGGKDTDEYKTLKASFGKFHGMSSLTNLIALCGGVAHAVYLAGPLAAV</sequence>
<dbReference type="GO" id="GO:0016020">
    <property type="term" value="C:membrane"/>
    <property type="evidence" value="ECO:0007669"/>
    <property type="project" value="UniProtKB-SubCell"/>
</dbReference>
<feature type="domain" description="TMEM205-like" evidence="7">
    <location>
        <begin position="108"/>
        <end position="204"/>
    </location>
</feature>
<name>A0A7S3L6U9_9STRA</name>
<dbReference type="PANTHER" id="PTHR23241">
    <property type="entry name" value="LATE EMBRYOGENESIS ABUNDANT PLANTS LEA-RELATED"/>
    <property type="match status" value="1"/>
</dbReference>
<feature type="chain" id="PRO_5031371194" description="TMEM205-like domain-containing protein" evidence="6">
    <location>
        <begin position="19"/>
        <end position="257"/>
    </location>
</feature>
<dbReference type="InterPro" id="IPR025423">
    <property type="entry name" value="TMEM205-like"/>
</dbReference>
<accession>A0A7S3L6U9</accession>
<dbReference type="AlphaFoldDB" id="A0A7S3L6U9"/>
<feature type="transmembrane region" description="Helical" evidence="5">
    <location>
        <begin position="105"/>
        <end position="128"/>
    </location>
</feature>
<feature type="transmembrane region" description="Helical" evidence="5">
    <location>
        <begin position="237"/>
        <end position="256"/>
    </location>
</feature>
<feature type="transmembrane region" description="Helical" evidence="5">
    <location>
        <begin position="75"/>
        <end position="93"/>
    </location>
</feature>
<comment type="subcellular location">
    <subcellularLocation>
        <location evidence="1">Membrane</location>
    </subcellularLocation>
</comment>
<protein>
    <recommendedName>
        <fullName evidence="7">TMEM205-like domain-containing protein</fullName>
    </recommendedName>
</protein>
<keyword evidence="3 5" id="KW-1133">Transmembrane helix</keyword>
<dbReference type="Pfam" id="PF13664">
    <property type="entry name" value="DUF4149"/>
    <property type="match status" value="1"/>
</dbReference>
<evidence type="ECO:0000256" key="6">
    <source>
        <dbReference type="SAM" id="SignalP"/>
    </source>
</evidence>
<organism evidence="8">
    <name type="scientific">Amphora coffeiformis</name>
    <dbReference type="NCBI Taxonomy" id="265554"/>
    <lineage>
        <taxon>Eukaryota</taxon>
        <taxon>Sar</taxon>
        <taxon>Stramenopiles</taxon>
        <taxon>Ochrophyta</taxon>
        <taxon>Bacillariophyta</taxon>
        <taxon>Bacillariophyceae</taxon>
        <taxon>Bacillariophycidae</taxon>
        <taxon>Thalassiophysales</taxon>
        <taxon>Catenulaceae</taxon>
        <taxon>Amphora</taxon>
    </lineage>
</organism>